<dbReference type="Proteomes" id="UP001160148">
    <property type="component" value="Unassembled WGS sequence"/>
</dbReference>
<dbReference type="EMBL" id="CARXXK010000001">
    <property type="protein sequence ID" value="CAI6350928.1"/>
    <property type="molecule type" value="Genomic_DNA"/>
</dbReference>
<dbReference type="AlphaFoldDB" id="A0AAV0W552"/>
<gene>
    <name evidence="1" type="ORF">MEUPH1_LOCUS7333</name>
</gene>
<evidence type="ECO:0008006" key="3">
    <source>
        <dbReference type="Google" id="ProtNLM"/>
    </source>
</evidence>
<evidence type="ECO:0000313" key="1">
    <source>
        <dbReference type="EMBL" id="CAI6350928.1"/>
    </source>
</evidence>
<proteinExistence type="predicted"/>
<name>A0AAV0W552_9HEMI</name>
<accession>A0AAV0W552</accession>
<reference evidence="1 2" key="1">
    <citation type="submission" date="2023-01" db="EMBL/GenBank/DDBJ databases">
        <authorList>
            <person name="Whitehead M."/>
        </authorList>
    </citation>
    <scope>NUCLEOTIDE SEQUENCE [LARGE SCALE GENOMIC DNA]</scope>
</reference>
<organism evidence="1 2">
    <name type="scientific">Macrosiphum euphorbiae</name>
    <name type="common">potato aphid</name>
    <dbReference type="NCBI Taxonomy" id="13131"/>
    <lineage>
        <taxon>Eukaryota</taxon>
        <taxon>Metazoa</taxon>
        <taxon>Ecdysozoa</taxon>
        <taxon>Arthropoda</taxon>
        <taxon>Hexapoda</taxon>
        <taxon>Insecta</taxon>
        <taxon>Pterygota</taxon>
        <taxon>Neoptera</taxon>
        <taxon>Paraneoptera</taxon>
        <taxon>Hemiptera</taxon>
        <taxon>Sternorrhyncha</taxon>
        <taxon>Aphidomorpha</taxon>
        <taxon>Aphidoidea</taxon>
        <taxon>Aphididae</taxon>
        <taxon>Macrosiphini</taxon>
        <taxon>Macrosiphum</taxon>
    </lineage>
</organism>
<evidence type="ECO:0000313" key="2">
    <source>
        <dbReference type="Proteomes" id="UP001160148"/>
    </source>
</evidence>
<keyword evidence="2" id="KW-1185">Reference proteome</keyword>
<comment type="caution">
    <text evidence="1">The sequence shown here is derived from an EMBL/GenBank/DDBJ whole genome shotgun (WGS) entry which is preliminary data.</text>
</comment>
<protein>
    <recommendedName>
        <fullName evidence="3">Cuticle protein</fullName>
    </recommendedName>
</protein>
<sequence>MLATSGLVLVSANPGGSYNYAYNLNDAATGEIRETKACNDQVVYDDKPTIVASKNFISEPMIASVTSGPVINTEFVSSTPASILRSDFDSSRIVQAAAPLIETKIESEPMIYSARAEYSPLPKYAAPLLETKIAAEPLTYVSRPAYAPLPKFSAPITVTAAPMLETRIAAEPLTYVSRPEYAPLPKYSAPITVTAAPMLETRIAAEPLTYVSRPEYAPAAPLVKYASPAPLVVSRPQTPIVHVQAPAQIIKSAQLQSYGSLSTSHSHKSYVNHPQASLKIAAVAPQYYAAAPAAPQYYTAPAMVAKEYHVQAAPAAMEYHSAAPVAWQSAPAPIALKIANPVVHSNVALHQAAAPLFAPAAQYAYRAVSSPASSYQYAKHWNNYEQLAATSQLRYSAAASPQYYSSVIQQPQFDYATATQVQNLGQYDGQELPCEK</sequence>